<organism evidence="1 2">
    <name type="scientific">Vigna unguiculata</name>
    <name type="common">Cowpea</name>
    <dbReference type="NCBI Taxonomy" id="3917"/>
    <lineage>
        <taxon>Eukaryota</taxon>
        <taxon>Viridiplantae</taxon>
        <taxon>Streptophyta</taxon>
        <taxon>Embryophyta</taxon>
        <taxon>Tracheophyta</taxon>
        <taxon>Spermatophyta</taxon>
        <taxon>Magnoliopsida</taxon>
        <taxon>eudicotyledons</taxon>
        <taxon>Gunneridae</taxon>
        <taxon>Pentapetalae</taxon>
        <taxon>rosids</taxon>
        <taxon>fabids</taxon>
        <taxon>Fabales</taxon>
        <taxon>Fabaceae</taxon>
        <taxon>Papilionoideae</taxon>
        <taxon>50 kb inversion clade</taxon>
        <taxon>NPAAA clade</taxon>
        <taxon>indigoferoid/millettioid clade</taxon>
        <taxon>Phaseoleae</taxon>
        <taxon>Vigna</taxon>
    </lineage>
</organism>
<evidence type="ECO:0000313" key="1">
    <source>
        <dbReference type="EMBL" id="QCD83142.1"/>
    </source>
</evidence>
<reference evidence="1 2" key="1">
    <citation type="submission" date="2019-04" db="EMBL/GenBank/DDBJ databases">
        <title>An improved genome assembly and genetic linkage map for asparagus bean, Vigna unguiculata ssp. sesquipedialis.</title>
        <authorList>
            <person name="Xia Q."/>
            <person name="Zhang R."/>
            <person name="Dong Y."/>
        </authorList>
    </citation>
    <scope>NUCLEOTIDE SEQUENCE [LARGE SCALE GENOMIC DNA]</scope>
    <source>
        <tissue evidence="1">Leaf</tissue>
    </source>
</reference>
<sequence>MLVFICHPESQLKECHVFTLYPEPQLKGYRSEPQLKEYSSKSIFEANFVPNWLVEHICHKALSTSKINVFAGIAWRDDLTVRRQTYDSSLDLKLSLSAQVLPLGTTLVNAFYWFYSIQDQVSLSL</sequence>
<gene>
    <name evidence="1" type="ORF">DEO72_LG2g3485</name>
</gene>
<keyword evidence="2" id="KW-1185">Reference proteome</keyword>
<accession>A0A4D6L3Q7</accession>
<proteinExistence type="predicted"/>
<dbReference type="EMBL" id="CP039346">
    <property type="protein sequence ID" value="QCD83142.1"/>
    <property type="molecule type" value="Genomic_DNA"/>
</dbReference>
<name>A0A4D6L3Q7_VIGUN</name>
<evidence type="ECO:0000313" key="2">
    <source>
        <dbReference type="Proteomes" id="UP000501690"/>
    </source>
</evidence>
<dbReference type="Proteomes" id="UP000501690">
    <property type="component" value="Linkage Group LG2"/>
</dbReference>
<protein>
    <submittedName>
        <fullName evidence="1">Uncharacterized protein</fullName>
    </submittedName>
</protein>
<dbReference type="AlphaFoldDB" id="A0A4D6L3Q7"/>